<gene>
    <name evidence="1" type="primary">50</name>
    <name evidence="1" type="ORF">SEA_SHOYA_50</name>
</gene>
<accession>A0A6G6XHY6</accession>
<reference evidence="1 2" key="1">
    <citation type="submission" date="2020-01" db="EMBL/GenBank/DDBJ databases">
        <authorList>
            <person name="Burbank J.R."/>
            <person name="Falkowski A.F."/>
            <person name="Granberg A.K."/>
            <person name="Hofbauer A.R."/>
            <person name="Heubel C."/>
            <person name="Larson S.M."/>
            <person name="Streitz R.J."/>
            <person name="Zoubek K.J."/>
            <person name="Bonilla J.A."/>
            <person name="Klyczek K."/>
            <person name="Garlena R.A."/>
            <person name="Russell D.A."/>
            <person name="Pope W.H."/>
            <person name="Jacobs-Sera D."/>
            <person name="Hatfull G.F."/>
        </authorList>
    </citation>
    <scope>NUCLEOTIDE SEQUENCE [LARGE SCALE GENOMIC DNA]</scope>
</reference>
<protein>
    <submittedName>
        <fullName evidence="1">Uncharacterized protein</fullName>
    </submittedName>
</protein>
<dbReference type="GeneID" id="77925225"/>
<name>A0A6G6XHY6_9CAUD</name>
<dbReference type="EMBL" id="MN908684">
    <property type="protein sequence ID" value="QIG57721.1"/>
    <property type="molecule type" value="Genomic_DNA"/>
</dbReference>
<evidence type="ECO:0000313" key="2">
    <source>
        <dbReference type="Proteomes" id="UP000501785"/>
    </source>
</evidence>
<keyword evidence="2" id="KW-1185">Reference proteome</keyword>
<dbReference type="Proteomes" id="UP000501785">
    <property type="component" value="Segment"/>
</dbReference>
<dbReference type="KEGG" id="vg:77925225"/>
<dbReference type="RefSeq" id="YP_010649670.1">
    <property type="nucleotide sequence ID" value="NC_070771.1"/>
</dbReference>
<organism evidence="1 2">
    <name type="scientific">Arthrobacter phage Shoya</name>
    <dbReference type="NCBI Taxonomy" id="2704035"/>
    <lineage>
        <taxon>Viruses</taxon>
        <taxon>Duplodnaviria</taxon>
        <taxon>Heunggongvirae</taxon>
        <taxon>Uroviricota</taxon>
        <taxon>Caudoviricetes</taxon>
        <taxon>Shoyavirus</taxon>
        <taxon>Shoyavirus shoya</taxon>
    </lineage>
</organism>
<evidence type="ECO:0000313" key="1">
    <source>
        <dbReference type="EMBL" id="QIG57721.1"/>
    </source>
</evidence>
<sequence>MSATSDRLDAIQDRLDKAAPGTITITPSDVAWLRETARKQQAALDAVRAVHEPVDALMYSGSQQRKVQVCTGCGTDDGNWQRWPCPTIRALEPKP</sequence>
<proteinExistence type="predicted"/>